<gene>
    <name evidence="2" type="ORF">BDA96_06G141400</name>
</gene>
<reference evidence="2" key="1">
    <citation type="journal article" date="2019" name="BMC Genomics">
        <title>A new reference genome for Sorghum bicolor reveals high levels of sequence similarity between sweet and grain genotypes: implications for the genetics of sugar metabolism.</title>
        <authorList>
            <person name="Cooper E.A."/>
            <person name="Brenton Z.W."/>
            <person name="Flinn B.S."/>
            <person name="Jenkins J."/>
            <person name="Shu S."/>
            <person name="Flowers D."/>
            <person name="Luo F."/>
            <person name="Wang Y."/>
            <person name="Xia P."/>
            <person name="Barry K."/>
            <person name="Daum C."/>
            <person name="Lipzen A."/>
            <person name="Yoshinaga Y."/>
            <person name="Schmutz J."/>
            <person name="Saski C."/>
            <person name="Vermerris W."/>
            <person name="Kresovich S."/>
        </authorList>
    </citation>
    <scope>NUCLEOTIDE SEQUENCE</scope>
</reference>
<protein>
    <submittedName>
        <fullName evidence="2">Uncharacterized protein</fullName>
    </submittedName>
</protein>
<organism evidence="2 3">
    <name type="scientific">Sorghum bicolor</name>
    <name type="common">Sorghum</name>
    <name type="synonym">Sorghum vulgare</name>
    <dbReference type="NCBI Taxonomy" id="4558"/>
    <lineage>
        <taxon>Eukaryota</taxon>
        <taxon>Viridiplantae</taxon>
        <taxon>Streptophyta</taxon>
        <taxon>Embryophyta</taxon>
        <taxon>Tracheophyta</taxon>
        <taxon>Spermatophyta</taxon>
        <taxon>Magnoliopsida</taxon>
        <taxon>Liliopsida</taxon>
        <taxon>Poales</taxon>
        <taxon>Poaceae</taxon>
        <taxon>PACMAD clade</taxon>
        <taxon>Panicoideae</taxon>
        <taxon>Andropogonodae</taxon>
        <taxon>Andropogoneae</taxon>
        <taxon>Sorghinae</taxon>
        <taxon>Sorghum</taxon>
    </lineage>
</organism>
<comment type="caution">
    <text evidence="2">The sequence shown here is derived from an EMBL/GenBank/DDBJ whole genome shotgun (WGS) entry which is preliminary data.</text>
</comment>
<dbReference type="Proteomes" id="UP000807115">
    <property type="component" value="Chromosome 6"/>
</dbReference>
<keyword evidence="1" id="KW-0472">Membrane</keyword>
<evidence type="ECO:0000256" key="1">
    <source>
        <dbReference type="SAM" id="Phobius"/>
    </source>
</evidence>
<accession>A0A921QRE8</accession>
<keyword evidence="1" id="KW-0812">Transmembrane</keyword>
<dbReference type="EMBL" id="CM027685">
    <property type="protein sequence ID" value="KAG0526382.1"/>
    <property type="molecule type" value="Genomic_DNA"/>
</dbReference>
<proteinExistence type="predicted"/>
<keyword evidence="1" id="KW-1133">Transmembrane helix</keyword>
<reference evidence="2" key="2">
    <citation type="submission" date="2020-10" db="EMBL/GenBank/DDBJ databases">
        <authorList>
            <person name="Cooper E.A."/>
            <person name="Brenton Z.W."/>
            <person name="Flinn B.S."/>
            <person name="Jenkins J."/>
            <person name="Shu S."/>
            <person name="Flowers D."/>
            <person name="Luo F."/>
            <person name="Wang Y."/>
            <person name="Xia P."/>
            <person name="Barry K."/>
            <person name="Daum C."/>
            <person name="Lipzen A."/>
            <person name="Yoshinaga Y."/>
            <person name="Schmutz J."/>
            <person name="Saski C."/>
            <person name="Vermerris W."/>
            <person name="Kresovich S."/>
        </authorList>
    </citation>
    <scope>NUCLEOTIDE SEQUENCE</scope>
</reference>
<feature type="transmembrane region" description="Helical" evidence="1">
    <location>
        <begin position="22"/>
        <end position="42"/>
    </location>
</feature>
<dbReference type="AlphaFoldDB" id="A0A921QRE8"/>
<name>A0A921QRE8_SORBI</name>
<evidence type="ECO:0000313" key="3">
    <source>
        <dbReference type="Proteomes" id="UP000807115"/>
    </source>
</evidence>
<sequence>MVCPCQTPDGRRLLDFSNKHRTIVLCFLCWYLLLNAGIFNFVGQNVEFIQRQII</sequence>
<evidence type="ECO:0000313" key="2">
    <source>
        <dbReference type="EMBL" id="KAG0526382.1"/>
    </source>
</evidence>